<dbReference type="InterPro" id="IPR036869">
    <property type="entry name" value="J_dom_sf"/>
</dbReference>
<dbReference type="OrthoDB" id="66964at2759"/>
<evidence type="ECO:0000313" key="7">
    <source>
        <dbReference type="EMBL" id="VVC42867.1"/>
    </source>
</evidence>
<sequence>MHNLYQILGVSEDASTHAIKKAYRDKALFEHPDKGGDAQRMALLTEAYQTLSDPIERKNFDQEWEVFNTSHDTEIPLTPSGCLPTAGIAFSKSFKQQHGQFVKQCCKEPLDQNQPSSYLNVFRSDLYSCNGDDLFSFIKAKGNLETKLDIGILSPEKAVEYFISFLQGDYFGNNLKDLSKAFYQKIKQLETLGQQADSEFKLYCGIYEILLVAAKEKTPTEQILFSLNKITEYAKHDTDQTMSFMAPLLQSKYFRSLFSQALHYYWLSEESVLDESYAKAFNGQAATKSLIESLKSKLSENRSASKSNDQVAKLLRHVRLLFKLEKDLNKSADITVQSLYREKAFHLLDWLPALMGFADHAISVNTLLQIGTTLQRAAAQEQNPILRMADEKLAAQIYVVAVGIGHHATPDVELYACLHSVKCLLSCHYTDSEFKEILKALQHRALWMADLFPFFQAPQSNADFIAQEDKTLVLMRQLLHALIDKIDGQKDPAEIDHSYRLMQELLVSKEWTTDDLDYNLNAPWPLTDLDEEGWTCPKSSIVKVSKKTPTYKTIHGAEFNYKTGEIDFILDYCEDSESDYNRLLTPFDLSELFQRRLTSAIFSLDPVDPDMPYHPFNQMRFAPSTLFHSQLLHTMFITDYLLKFLTVGQEVQCRDPYELRSLDRITSRLPDHLKKVIYDFHASNHEESLHRFWIESEEVELAIDDEGLSKDGDVLFALGNIRMVVKHHKMKRDAEGNLVDKEGEDEGWDCYILNQEQKQELYNGKRIIEDSALIIIKDS</sequence>
<keyword evidence="4" id="KW-0143">Chaperone</keyword>
<reference evidence="7 8" key="1">
    <citation type="submission" date="2019-08" db="EMBL/GenBank/DDBJ databases">
        <authorList>
            <person name="Alioto T."/>
            <person name="Alioto T."/>
            <person name="Gomez Garrido J."/>
        </authorList>
    </citation>
    <scope>NUCLEOTIDE SEQUENCE [LARGE SCALE GENOMIC DNA]</scope>
</reference>
<keyword evidence="3" id="KW-0963">Cytoplasm</keyword>
<organism evidence="7 8">
    <name type="scientific">Cinara cedri</name>
    <dbReference type="NCBI Taxonomy" id="506608"/>
    <lineage>
        <taxon>Eukaryota</taxon>
        <taxon>Metazoa</taxon>
        <taxon>Ecdysozoa</taxon>
        <taxon>Arthropoda</taxon>
        <taxon>Hexapoda</taxon>
        <taxon>Insecta</taxon>
        <taxon>Pterygota</taxon>
        <taxon>Neoptera</taxon>
        <taxon>Paraneoptera</taxon>
        <taxon>Hemiptera</taxon>
        <taxon>Sternorrhyncha</taxon>
        <taxon>Aphidomorpha</taxon>
        <taxon>Aphidoidea</taxon>
        <taxon>Aphididae</taxon>
        <taxon>Lachninae</taxon>
        <taxon>Cinara</taxon>
    </lineage>
</organism>
<dbReference type="PROSITE" id="PS50076">
    <property type="entry name" value="DNAJ_2"/>
    <property type="match status" value="1"/>
</dbReference>
<dbReference type="Proteomes" id="UP000325440">
    <property type="component" value="Unassembled WGS sequence"/>
</dbReference>
<dbReference type="PRINTS" id="PR00625">
    <property type="entry name" value="JDOMAIN"/>
</dbReference>
<gene>
    <name evidence="7" type="ORF">CINCED_3A009247</name>
</gene>
<dbReference type="CDD" id="cd06257">
    <property type="entry name" value="DnaJ"/>
    <property type="match status" value="1"/>
</dbReference>
<dbReference type="PANTHER" id="PTHR44313:SF1">
    <property type="entry name" value="DNAJ HOMOLOG SUBFAMILY C MEMBER 17"/>
    <property type="match status" value="1"/>
</dbReference>
<evidence type="ECO:0000256" key="2">
    <source>
        <dbReference type="ARBA" id="ARBA00004496"/>
    </source>
</evidence>
<feature type="non-terminal residue" evidence="7">
    <location>
        <position position="779"/>
    </location>
</feature>
<protein>
    <submittedName>
        <fullName evidence="7">DnaJ domain</fullName>
    </submittedName>
</protein>
<evidence type="ECO:0000256" key="5">
    <source>
        <dbReference type="ARBA" id="ARBA00023242"/>
    </source>
</evidence>
<keyword evidence="8" id="KW-1185">Reference proteome</keyword>
<dbReference type="InterPro" id="IPR001623">
    <property type="entry name" value="DnaJ_domain"/>
</dbReference>
<evidence type="ECO:0000256" key="4">
    <source>
        <dbReference type="ARBA" id="ARBA00023186"/>
    </source>
</evidence>
<accession>A0A5E4NDC2</accession>
<name>A0A5E4NDC2_9HEMI</name>
<dbReference type="Pfam" id="PF00226">
    <property type="entry name" value="DnaJ"/>
    <property type="match status" value="1"/>
</dbReference>
<evidence type="ECO:0000256" key="3">
    <source>
        <dbReference type="ARBA" id="ARBA00022490"/>
    </source>
</evidence>
<proteinExistence type="predicted"/>
<dbReference type="GO" id="GO:0005737">
    <property type="term" value="C:cytoplasm"/>
    <property type="evidence" value="ECO:0007669"/>
    <property type="project" value="UniProtKB-SubCell"/>
</dbReference>
<feature type="domain" description="J" evidence="6">
    <location>
        <begin position="3"/>
        <end position="64"/>
    </location>
</feature>
<evidence type="ECO:0000313" key="8">
    <source>
        <dbReference type="Proteomes" id="UP000325440"/>
    </source>
</evidence>
<dbReference type="GO" id="GO:0005681">
    <property type="term" value="C:spliceosomal complex"/>
    <property type="evidence" value="ECO:0007669"/>
    <property type="project" value="TreeGrafter"/>
</dbReference>
<dbReference type="AlphaFoldDB" id="A0A5E4NDC2"/>
<dbReference type="SMART" id="SM00271">
    <property type="entry name" value="DnaJ"/>
    <property type="match status" value="1"/>
</dbReference>
<dbReference type="Gene3D" id="1.10.287.110">
    <property type="entry name" value="DnaJ domain"/>
    <property type="match status" value="1"/>
</dbReference>
<keyword evidence="5" id="KW-0539">Nucleus</keyword>
<dbReference type="EMBL" id="CABPRJ010002027">
    <property type="protein sequence ID" value="VVC42867.1"/>
    <property type="molecule type" value="Genomic_DNA"/>
</dbReference>
<dbReference type="PANTHER" id="PTHR44313">
    <property type="entry name" value="DNAJ HOMOLOG SUBFAMILY C MEMBER 17"/>
    <property type="match status" value="1"/>
</dbReference>
<evidence type="ECO:0000259" key="6">
    <source>
        <dbReference type="PROSITE" id="PS50076"/>
    </source>
</evidence>
<comment type="subcellular location">
    <subcellularLocation>
        <location evidence="2">Cytoplasm</location>
    </subcellularLocation>
    <subcellularLocation>
        <location evidence="1">Nucleus</location>
    </subcellularLocation>
</comment>
<dbReference type="GO" id="GO:0000390">
    <property type="term" value="P:spliceosomal complex disassembly"/>
    <property type="evidence" value="ECO:0007669"/>
    <property type="project" value="TreeGrafter"/>
</dbReference>
<dbReference type="InterPro" id="IPR052094">
    <property type="entry name" value="Pre-mRNA-splicing_ERAD"/>
</dbReference>
<evidence type="ECO:0000256" key="1">
    <source>
        <dbReference type="ARBA" id="ARBA00004123"/>
    </source>
</evidence>
<dbReference type="SUPFAM" id="SSF46565">
    <property type="entry name" value="Chaperone J-domain"/>
    <property type="match status" value="1"/>
</dbReference>